<comment type="similarity">
    <text evidence="7 8">Belongs to the class I-like SAM-binding methyltransferase superfamily. rRNA adenine N(6)-methyltransferase family.</text>
</comment>
<comment type="caution">
    <text evidence="7">Lacks conserved residue(s) required for the propagation of feature annotation.</text>
</comment>
<dbReference type="EC" id="2.1.1.-" evidence="8"/>
<evidence type="ECO:0000256" key="5">
    <source>
        <dbReference type="ARBA" id="ARBA00022884"/>
    </source>
</evidence>
<evidence type="ECO:0000256" key="4">
    <source>
        <dbReference type="ARBA" id="ARBA00022691"/>
    </source>
</evidence>
<keyword evidence="2 7" id="KW-0489">Methyltransferase</keyword>
<keyword evidence="8" id="KW-0698">rRNA processing</keyword>
<dbReference type="Gene3D" id="1.10.8.100">
    <property type="entry name" value="Ribosomal RNA adenine dimethylase-like, domain 2"/>
    <property type="match status" value="1"/>
</dbReference>
<dbReference type="OrthoDB" id="16079at2759"/>
<dbReference type="STRING" id="930990.A0A067NCL5"/>
<dbReference type="InterPro" id="IPR020598">
    <property type="entry name" value="rRNA_Ade_methylase_Trfase_N"/>
</dbReference>
<dbReference type="FunCoup" id="A0A067NCL5">
    <property type="interactions" value="18"/>
</dbReference>
<evidence type="ECO:0000259" key="9">
    <source>
        <dbReference type="SMART" id="SM00650"/>
    </source>
</evidence>
<dbReference type="GO" id="GO:0034246">
    <property type="term" value="F:mitochondrial transcription factor activity"/>
    <property type="evidence" value="ECO:0007669"/>
    <property type="project" value="TreeGrafter"/>
</dbReference>
<keyword evidence="11" id="KW-1185">Reference proteome</keyword>
<dbReference type="HOGENOM" id="CLU_034228_1_0_1"/>
<accession>A0A067NCL5</accession>
<dbReference type="Gene3D" id="3.40.50.150">
    <property type="entry name" value="Vaccinia Virus protein VP39"/>
    <property type="match status" value="1"/>
</dbReference>
<reference evidence="11" key="1">
    <citation type="journal article" date="2014" name="Proc. Natl. Acad. Sci. U.S.A.">
        <title>Extensive sampling of basidiomycete genomes demonstrates inadequacy of the white-rot/brown-rot paradigm for wood decay fungi.</title>
        <authorList>
            <person name="Riley R."/>
            <person name="Salamov A.A."/>
            <person name="Brown D.W."/>
            <person name="Nagy L.G."/>
            <person name="Floudas D."/>
            <person name="Held B.W."/>
            <person name="Levasseur A."/>
            <person name="Lombard V."/>
            <person name="Morin E."/>
            <person name="Otillar R."/>
            <person name="Lindquist E.A."/>
            <person name="Sun H."/>
            <person name="LaButti K.M."/>
            <person name="Schmutz J."/>
            <person name="Jabbour D."/>
            <person name="Luo H."/>
            <person name="Baker S.E."/>
            <person name="Pisabarro A.G."/>
            <person name="Walton J.D."/>
            <person name="Blanchette R.A."/>
            <person name="Henrissat B."/>
            <person name="Martin F."/>
            <person name="Cullen D."/>
            <person name="Hibbett D.S."/>
            <person name="Grigoriev I.V."/>
        </authorList>
    </citation>
    <scope>NUCLEOTIDE SEQUENCE [LARGE SCALE GENOMIC DNA]</scope>
    <source>
        <strain evidence="11">FD-172 SS1</strain>
    </source>
</reference>
<dbReference type="EMBL" id="KL198016">
    <property type="protein sequence ID" value="KDQ21536.1"/>
    <property type="molecule type" value="Genomic_DNA"/>
</dbReference>
<evidence type="ECO:0000256" key="3">
    <source>
        <dbReference type="ARBA" id="ARBA00022679"/>
    </source>
</evidence>
<dbReference type="InterPro" id="IPR029063">
    <property type="entry name" value="SAM-dependent_MTases_sf"/>
</dbReference>
<sequence>MFRVRSRLRLPTAALAHRPQYAIPRAFYATNSPTSTLPPLPPLSEWRKHFPLTKHIHSKDRISLYNANTAAKIVSAMGLDSGEPKTIIEAYPGPGVLTRALLELPPKYVKKIIVLEAIECYHKALTDLAKADDRVTVIKRTGYDWSSYDHIYEAGLLDDVPTVPWSNELHPNLRFVSHLPLSGHGEQLLSQFIHAIPERSWLFRYGRMPMHILVAEWMLERLSAEPGTTNRCKLSVFAQAVADIDPTIPAEETSPYSDNFFPVPSAIMEKKRDASQSLRSRVPGHPFLALSIIPKADSHIQKENLQEYDFILRNLFIQKSTALGKALPALASGAGILVSKIAGPDVPADKQVDIKLPIRKLSVDHFARVVDAFKEWPFAPKDLLLPTPPARANRNLGA</sequence>
<keyword evidence="4 7" id="KW-0949">S-adenosyl-L-methionine</keyword>
<dbReference type="AlphaFoldDB" id="A0A067NCL5"/>
<evidence type="ECO:0000256" key="8">
    <source>
        <dbReference type="RuleBase" id="RU362106"/>
    </source>
</evidence>
<dbReference type="GO" id="GO:0003723">
    <property type="term" value="F:RNA binding"/>
    <property type="evidence" value="ECO:0007669"/>
    <property type="project" value="UniProtKB-UniRule"/>
</dbReference>
<evidence type="ECO:0000313" key="10">
    <source>
        <dbReference type="EMBL" id="KDQ21536.1"/>
    </source>
</evidence>
<evidence type="ECO:0000256" key="2">
    <source>
        <dbReference type="ARBA" id="ARBA00022603"/>
    </source>
</evidence>
<dbReference type="Proteomes" id="UP000027195">
    <property type="component" value="Unassembled WGS sequence"/>
</dbReference>
<comment type="subcellular location">
    <subcellularLocation>
        <location evidence="1">Mitochondrion</location>
    </subcellularLocation>
</comment>
<dbReference type="PROSITE" id="PS51689">
    <property type="entry name" value="SAM_RNA_A_N6_MT"/>
    <property type="match status" value="1"/>
</dbReference>
<keyword evidence="5 7" id="KW-0694">RNA-binding</keyword>
<evidence type="ECO:0000256" key="6">
    <source>
        <dbReference type="ARBA" id="ARBA00024915"/>
    </source>
</evidence>
<dbReference type="InParanoid" id="A0A067NCL5"/>
<dbReference type="GO" id="GO:0005759">
    <property type="term" value="C:mitochondrial matrix"/>
    <property type="evidence" value="ECO:0007669"/>
    <property type="project" value="TreeGrafter"/>
</dbReference>
<dbReference type="PANTHER" id="PTHR11727:SF17">
    <property type="entry name" value="DIMETHYLADENOSINE TRANSFERASE 1, MITOCHONDRIAL"/>
    <property type="match status" value="1"/>
</dbReference>
<evidence type="ECO:0000313" key="11">
    <source>
        <dbReference type="Proteomes" id="UP000027195"/>
    </source>
</evidence>
<dbReference type="Pfam" id="PF00398">
    <property type="entry name" value="RrnaAD"/>
    <property type="match status" value="1"/>
</dbReference>
<dbReference type="SUPFAM" id="SSF53335">
    <property type="entry name" value="S-adenosyl-L-methionine-dependent methyltransferases"/>
    <property type="match status" value="1"/>
</dbReference>
<gene>
    <name evidence="10" type="ORF">BOTBODRAFT_150422</name>
</gene>
<evidence type="ECO:0000256" key="1">
    <source>
        <dbReference type="ARBA" id="ARBA00004173"/>
    </source>
</evidence>
<dbReference type="GO" id="GO:0000179">
    <property type="term" value="F:rRNA (adenine-N6,N6-)-dimethyltransferase activity"/>
    <property type="evidence" value="ECO:0007669"/>
    <property type="project" value="UniProtKB-UniRule"/>
</dbReference>
<dbReference type="SMART" id="SM00650">
    <property type="entry name" value="rADc"/>
    <property type="match status" value="1"/>
</dbReference>
<organism evidence="10 11">
    <name type="scientific">Botryobasidium botryosum (strain FD-172 SS1)</name>
    <dbReference type="NCBI Taxonomy" id="930990"/>
    <lineage>
        <taxon>Eukaryota</taxon>
        <taxon>Fungi</taxon>
        <taxon>Dikarya</taxon>
        <taxon>Basidiomycota</taxon>
        <taxon>Agaricomycotina</taxon>
        <taxon>Agaricomycetes</taxon>
        <taxon>Cantharellales</taxon>
        <taxon>Botryobasidiaceae</taxon>
        <taxon>Botryobasidium</taxon>
    </lineage>
</organism>
<comment type="function">
    <text evidence="6">Mitochondrial transcription factor that confers selective promoter recognition on the core subunit of the yeast mitochondrial RNA polymerase. Interacts with DNA in a non-specific manner.</text>
</comment>
<proteinExistence type="inferred from homology"/>
<dbReference type="PANTHER" id="PTHR11727">
    <property type="entry name" value="DIMETHYLADENOSINE TRANSFERASE"/>
    <property type="match status" value="1"/>
</dbReference>
<feature type="binding site" evidence="7">
    <location>
        <position position="116"/>
    </location>
    <ligand>
        <name>S-adenosyl-L-methionine</name>
        <dbReference type="ChEBI" id="CHEBI:59789"/>
    </ligand>
</feature>
<dbReference type="InterPro" id="IPR001737">
    <property type="entry name" value="KsgA/Erm"/>
</dbReference>
<protein>
    <recommendedName>
        <fullName evidence="8">rRNA adenine N(6)-methyltransferase</fullName>
        <ecNumber evidence="8">2.1.1.-</ecNumber>
    </recommendedName>
</protein>
<evidence type="ECO:0000256" key="7">
    <source>
        <dbReference type="PROSITE-ProRule" id="PRU01026"/>
    </source>
</evidence>
<dbReference type="GO" id="GO:0006391">
    <property type="term" value="P:transcription initiation at mitochondrial promoter"/>
    <property type="evidence" value="ECO:0007669"/>
    <property type="project" value="TreeGrafter"/>
</dbReference>
<feature type="binding site" evidence="7">
    <location>
        <position position="64"/>
    </location>
    <ligand>
        <name>S-adenosyl-L-methionine</name>
        <dbReference type="ChEBI" id="CHEBI:59789"/>
    </ligand>
</feature>
<keyword evidence="3 7" id="KW-0808">Transferase</keyword>
<name>A0A067NCL5_BOTB1</name>
<dbReference type="InterPro" id="IPR023165">
    <property type="entry name" value="rRNA_Ade_diMease-like_C"/>
</dbReference>
<feature type="domain" description="Ribosomal RNA adenine methylase transferase N-terminal" evidence="9">
    <location>
        <begin position="69"/>
        <end position="274"/>
    </location>
</feature>